<dbReference type="GO" id="GO:0051959">
    <property type="term" value="F:dynein light intermediate chain binding"/>
    <property type="evidence" value="ECO:0007669"/>
    <property type="project" value="InterPro"/>
</dbReference>
<evidence type="ECO:0000256" key="1">
    <source>
        <dbReference type="ARBA" id="ARBA00004430"/>
    </source>
</evidence>
<keyword evidence="16" id="KW-1185">Reference proteome</keyword>
<evidence type="ECO:0000256" key="2">
    <source>
        <dbReference type="ARBA" id="ARBA00008887"/>
    </source>
</evidence>
<dbReference type="InterPro" id="IPR043160">
    <property type="entry name" value="Dynein_C_barrel"/>
</dbReference>
<evidence type="ECO:0000313" key="16">
    <source>
        <dbReference type="Proteomes" id="UP000008912"/>
    </source>
</evidence>
<feature type="domain" description="Dynein heavy chain region D6 P-loop" evidence="13">
    <location>
        <begin position="207"/>
        <end position="327"/>
    </location>
</feature>
<dbReference type="InterPro" id="IPR026983">
    <property type="entry name" value="DHC"/>
</dbReference>
<dbReference type="PANTHER" id="PTHR46961">
    <property type="entry name" value="DYNEIN HEAVY CHAIN 1, AXONEMAL-LIKE PROTEIN"/>
    <property type="match status" value="1"/>
</dbReference>
<dbReference type="eggNOG" id="KOG3595">
    <property type="taxonomic scope" value="Eukaryota"/>
</dbReference>
<evidence type="ECO:0000256" key="9">
    <source>
        <dbReference type="ARBA" id="ARBA00023069"/>
    </source>
</evidence>
<dbReference type="InParanoid" id="G1M3D5"/>
<dbReference type="Pfam" id="PF18199">
    <property type="entry name" value="Dynein_C"/>
    <property type="match status" value="1"/>
</dbReference>
<dbReference type="Gene3D" id="1.10.8.1220">
    <property type="match status" value="1"/>
</dbReference>
<keyword evidence="5" id="KW-0547">Nucleotide-binding</keyword>
<dbReference type="GO" id="GO:0008569">
    <property type="term" value="F:minus-end-directed microtubule motor activity"/>
    <property type="evidence" value="ECO:0007669"/>
    <property type="project" value="InterPro"/>
</dbReference>
<evidence type="ECO:0000256" key="7">
    <source>
        <dbReference type="ARBA" id="ARBA00023017"/>
    </source>
</evidence>
<evidence type="ECO:0000256" key="4">
    <source>
        <dbReference type="ARBA" id="ARBA00022701"/>
    </source>
</evidence>
<evidence type="ECO:0000259" key="13">
    <source>
        <dbReference type="Pfam" id="PF03028"/>
    </source>
</evidence>
<evidence type="ECO:0000259" key="14">
    <source>
        <dbReference type="Pfam" id="PF18199"/>
    </source>
</evidence>
<dbReference type="GO" id="GO:0045505">
    <property type="term" value="F:dynein intermediate chain binding"/>
    <property type="evidence" value="ECO:0007669"/>
    <property type="project" value="InterPro"/>
</dbReference>
<dbReference type="InterPro" id="IPR042219">
    <property type="entry name" value="AAA_lid_11_sf"/>
</dbReference>
<evidence type="ECO:0000256" key="3">
    <source>
        <dbReference type="ARBA" id="ARBA00022490"/>
    </source>
</evidence>
<dbReference type="InterPro" id="IPR041228">
    <property type="entry name" value="Dynein_C"/>
</dbReference>
<keyword evidence="10" id="KW-0505">Motor protein</keyword>
<dbReference type="PANTHER" id="PTHR46961:SF16">
    <property type="entry name" value="DYNEIN AXONEMAL HEAVY CHAIN 17-RELATED"/>
    <property type="match status" value="1"/>
</dbReference>
<dbReference type="InterPro" id="IPR004273">
    <property type="entry name" value="Dynein_heavy_D6_P-loop"/>
</dbReference>
<comment type="similarity">
    <text evidence="2">Belongs to the dynein heavy chain family.</text>
</comment>
<dbReference type="Gene3D" id="3.10.490.20">
    <property type="match status" value="1"/>
</dbReference>
<dbReference type="AlphaFoldDB" id="G1M3D5"/>
<evidence type="ECO:0000256" key="8">
    <source>
        <dbReference type="ARBA" id="ARBA00023054"/>
    </source>
</evidence>
<dbReference type="Proteomes" id="UP000008912">
    <property type="component" value="Unassembled WGS sequence"/>
</dbReference>
<keyword evidence="4" id="KW-0493">Microtubule</keyword>
<dbReference type="GO" id="GO:0005874">
    <property type="term" value="C:microtubule"/>
    <property type="evidence" value="ECO:0007669"/>
    <property type="project" value="UniProtKB-KW"/>
</dbReference>
<dbReference type="FunFam" id="3.40.50.300:FF:000411">
    <property type="entry name" value="dynein heavy chain 17, axonemal"/>
    <property type="match status" value="1"/>
</dbReference>
<evidence type="ECO:0000256" key="12">
    <source>
        <dbReference type="ARBA" id="ARBA00023273"/>
    </source>
</evidence>
<dbReference type="FunFam" id="1.10.8.1220:FF:000001">
    <property type="entry name" value="Dynein axonemal heavy chain 5"/>
    <property type="match status" value="1"/>
</dbReference>
<evidence type="ECO:0008006" key="17">
    <source>
        <dbReference type="Google" id="ProtNLM"/>
    </source>
</evidence>
<dbReference type="Pfam" id="PF03028">
    <property type="entry name" value="Dynein_heavy"/>
    <property type="match status" value="1"/>
</dbReference>
<sequence>MNDLSKTHPMYQFSLKAFSIVFRKAVEKAAPDERLKERVTNLTDSITFSVYQYTIRGLFECDKLTYLAQLTFQILLKNREIDAAELDFLLRFPGQTGVTSPVSFLSDQAWGGIKALTSMEGFCNLDRDIEGSAKSWKKFVESECPEKEKFPQEWKNKTALQRLCMMRAVRPDRMTYAMRDFVEEKLGSRYVAGRAPDFATSFEESGPATPMFFILSPGVDPLKDVENQGKKLGYTFNNRNFHNVSLGQGQEVVAEAALDLAAKKGHWVILQNIHLVAKWLGTLEKKLAEHGEDSHPELRVFITAEPAPSPEVHIVPQGILENAIKITNEPPTGLHANLHKALDNFTQDTLETCSRETEFKSILFALCYFHGVVAERRKFGPQGWNRSYPFNTGDLTISVNVLYNFLEANAKVPYDDLRYLFGEIMYGGHITDDWDRRLCRTYLEEFIRPEMLEGELSLAPGFPLPGNLDYVGYHQVKALLEEILERVTDEFNMPELLARVEERGPYIVVAFQECERMNVLTREIRRSLQELDLGLKGELTMTSDMETLQNALYLDTVPEPWARRAYPSTAGLGAWFLDLLNRIKELEAWLGDLAMPPTVWLTGFFNPQSFLTAIMQTTARKNEWPLDQMALQCDVTKKNREDFRSPPREGAYIHGLFMEGARWDAQAGIITEARLKDLTPPMPVMFIKAIPADKQDCRSVYPCPVYKTCQRGPTYVWTFNLKTKEKPSKWVLAGVALLLQV</sequence>
<protein>
    <recommendedName>
        <fullName evidence="17">Dynein axonemal heavy chain 9</fullName>
    </recommendedName>
</protein>
<dbReference type="Gene3D" id="1.10.8.720">
    <property type="entry name" value="Region D6 of dynein motor"/>
    <property type="match status" value="1"/>
</dbReference>
<keyword evidence="11" id="KW-0206">Cytoskeleton</keyword>
<dbReference type="HOGENOM" id="CLU_000038_1_1_1"/>
<keyword evidence="9" id="KW-0969">Cilium</keyword>
<evidence type="ECO:0000256" key="11">
    <source>
        <dbReference type="ARBA" id="ARBA00023212"/>
    </source>
</evidence>
<dbReference type="GO" id="GO:0005524">
    <property type="term" value="F:ATP binding"/>
    <property type="evidence" value="ECO:0007669"/>
    <property type="project" value="UniProtKB-KW"/>
</dbReference>
<accession>G1M3D5</accession>
<dbReference type="Gene3D" id="3.40.50.300">
    <property type="entry name" value="P-loop containing nucleotide triphosphate hydrolases"/>
    <property type="match status" value="1"/>
</dbReference>
<reference evidence="15 16" key="1">
    <citation type="journal article" date="2010" name="Nature">
        <title>The sequence and de novo assembly of the giant panda genome.</title>
        <authorList>
            <person name="Li R."/>
            <person name="Fan W."/>
            <person name="Tian G."/>
            <person name="Zhu H."/>
            <person name="He L."/>
            <person name="Cai J."/>
            <person name="Huang Q."/>
            <person name="Cai Q."/>
            <person name="Li B."/>
            <person name="Bai Y."/>
            <person name="Zhang Z."/>
            <person name="Zhang Y."/>
            <person name="Wang W."/>
            <person name="Li J."/>
            <person name="Wei F."/>
            <person name="Li H."/>
            <person name="Jian M."/>
            <person name="Li J."/>
            <person name="Zhang Z."/>
            <person name="Nielsen R."/>
            <person name="Li D."/>
            <person name="Gu W."/>
            <person name="Yang Z."/>
            <person name="Xuan Z."/>
            <person name="Ryder O.A."/>
            <person name="Leung F.C."/>
            <person name="Zhou Y."/>
            <person name="Cao J."/>
            <person name="Sun X."/>
            <person name="Fu Y."/>
            <person name="Fang X."/>
            <person name="Guo X."/>
            <person name="Wang B."/>
            <person name="Hou R."/>
            <person name="Shen F."/>
            <person name="Mu B."/>
            <person name="Ni P."/>
            <person name="Lin R."/>
            <person name="Qian W."/>
            <person name="Wang G."/>
            <person name="Yu C."/>
            <person name="Nie W."/>
            <person name="Wang J."/>
            <person name="Wu Z."/>
            <person name="Liang H."/>
            <person name="Min J."/>
            <person name="Wu Q."/>
            <person name="Cheng S."/>
            <person name="Ruan J."/>
            <person name="Wang M."/>
            <person name="Shi Z."/>
            <person name="Wen M."/>
            <person name="Liu B."/>
            <person name="Ren X."/>
            <person name="Zheng H."/>
            <person name="Dong D."/>
            <person name="Cook K."/>
            <person name="Shan G."/>
            <person name="Zhang H."/>
            <person name="Kosiol C."/>
            <person name="Xie X."/>
            <person name="Lu Z."/>
            <person name="Zheng H."/>
            <person name="Li Y."/>
            <person name="Steiner C.C."/>
            <person name="Lam T.T."/>
            <person name="Lin S."/>
            <person name="Zhang Q."/>
            <person name="Li G."/>
            <person name="Tian J."/>
            <person name="Gong T."/>
            <person name="Liu H."/>
            <person name="Zhang D."/>
            <person name="Fang L."/>
            <person name="Ye C."/>
            <person name="Zhang J."/>
            <person name="Hu W."/>
            <person name="Xu A."/>
            <person name="Ren Y."/>
            <person name="Zhang G."/>
            <person name="Bruford M.W."/>
            <person name="Li Q."/>
            <person name="Ma L."/>
            <person name="Guo Y."/>
            <person name="An N."/>
            <person name="Hu Y."/>
            <person name="Zheng Y."/>
            <person name="Shi Y."/>
            <person name="Li Z."/>
            <person name="Liu Q."/>
            <person name="Chen Y."/>
            <person name="Zhao J."/>
            <person name="Qu N."/>
            <person name="Zhao S."/>
            <person name="Tian F."/>
            <person name="Wang X."/>
            <person name="Wang H."/>
            <person name="Xu L."/>
            <person name="Liu X."/>
            <person name="Vinar T."/>
            <person name="Wang Y."/>
            <person name="Lam T.W."/>
            <person name="Yiu S.M."/>
            <person name="Liu S."/>
            <person name="Zhang H."/>
            <person name="Li D."/>
            <person name="Huang Y."/>
            <person name="Wang X."/>
            <person name="Yang G."/>
            <person name="Jiang Z."/>
            <person name="Wang J."/>
            <person name="Qin N."/>
            <person name="Li L."/>
            <person name="Li J."/>
            <person name="Bolund L."/>
            <person name="Kristiansen K."/>
            <person name="Wong G.K."/>
            <person name="Olson M."/>
            <person name="Zhang X."/>
            <person name="Li S."/>
            <person name="Yang H."/>
            <person name="Wang J."/>
            <person name="Wang J."/>
        </authorList>
    </citation>
    <scope>NUCLEOTIDE SEQUENCE [LARGE SCALE GENOMIC DNA]</scope>
</reference>
<organism evidence="15 16">
    <name type="scientific">Ailuropoda melanoleuca</name>
    <name type="common">Giant panda</name>
    <dbReference type="NCBI Taxonomy" id="9646"/>
    <lineage>
        <taxon>Eukaryota</taxon>
        <taxon>Metazoa</taxon>
        <taxon>Chordata</taxon>
        <taxon>Craniata</taxon>
        <taxon>Vertebrata</taxon>
        <taxon>Euteleostomi</taxon>
        <taxon>Mammalia</taxon>
        <taxon>Eutheria</taxon>
        <taxon>Laurasiatheria</taxon>
        <taxon>Carnivora</taxon>
        <taxon>Caniformia</taxon>
        <taxon>Ursidae</taxon>
        <taxon>Ailuropoda</taxon>
    </lineage>
</organism>
<reference evidence="15" key="3">
    <citation type="submission" date="2025-09" db="UniProtKB">
        <authorList>
            <consortium name="Ensembl"/>
        </authorList>
    </citation>
    <scope>IDENTIFICATION</scope>
</reference>
<evidence type="ECO:0000256" key="5">
    <source>
        <dbReference type="ARBA" id="ARBA00022741"/>
    </source>
</evidence>
<dbReference type="GO" id="GO:0007018">
    <property type="term" value="P:microtubule-based movement"/>
    <property type="evidence" value="ECO:0007669"/>
    <property type="project" value="InterPro"/>
</dbReference>
<proteinExistence type="inferred from homology"/>
<name>G1M3D5_AILME</name>
<dbReference type="InterPro" id="IPR027417">
    <property type="entry name" value="P-loop_NTPase"/>
</dbReference>
<keyword evidence="3" id="KW-0963">Cytoplasm</keyword>
<evidence type="ECO:0000313" key="15">
    <source>
        <dbReference type="Ensembl" id="ENSAMEP00000013847.2"/>
    </source>
</evidence>
<keyword evidence="6" id="KW-0067">ATP-binding</keyword>
<dbReference type="FunFam" id="1.10.8.720:FF:000002">
    <property type="entry name" value="Dynein heavy chain 9, axonemal"/>
    <property type="match status" value="1"/>
</dbReference>
<feature type="domain" description="Dynein heavy chain C-terminal" evidence="14">
    <location>
        <begin position="475"/>
        <end position="739"/>
    </location>
</feature>
<dbReference type="GeneTree" id="ENSGT00940000154076"/>
<keyword evidence="12" id="KW-0966">Cell projection</keyword>
<dbReference type="GO" id="GO:0030286">
    <property type="term" value="C:dynein complex"/>
    <property type="evidence" value="ECO:0007669"/>
    <property type="project" value="UniProtKB-KW"/>
</dbReference>
<dbReference type="FunFam" id="3.10.490.20:FF:000002">
    <property type="entry name" value="Dynein axonemal heavy chain 17"/>
    <property type="match status" value="1"/>
</dbReference>
<keyword evidence="7" id="KW-0243">Dynein</keyword>
<dbReference type="GO" id="GO:0005930">
    <property type="term" value="C:axoneme"/>
    <property type="evidence" value="ECO:0007669"/>
    <property type="project" value="UniProtKB-SubCell"/>
</dbReference>
<keyword evidence="8" id="KW-0175">Coiled coil</keyword>
<reference evidence="15" key="2">
    <citation type="submission" date="2025-08" db="UniProtKB">
        <authorList>
            <consortium name="Ensembl"/>
        </authorList>
    </citation>
    <scope>IDENTIFICATION</scope>
</reference>
<evidence type="ECO:0000256" key="6">
    <source>
        <dbReference type="ARBA" id="ARBA00022840"/>
    </source>
</evidence>
<dbReference type="Ensembl" id="ENSAMET00000014424.2">
    <property type="protein sequence ID" value="ENSAMEP00000013847.2"/>
    <property type="gene ID" value="ENSAMEG00000013142.2"/>
</dbReference>
<comment type="subcellular location">
    <subcellularLocation>
        <location evidence="1">Cytoplasm</location>
        <location evidence="1">Cytoskeleton</location>
        <location evidence="1">Cilium axoneme</location>
    </subcellularLocation>
</comment>
<dbReference type="FunFam" id="1.20.1270.280:FF:000003">
    <property type="entry name" value="Dynein axonemal heavy chain 17"/>
    <property type="match status" value="1"/>
</dbReference>
<evidence type="ECO:0000256" key="10">
    <source>
        <dbReference type="ARBA" id="ARBA00023175"/>
    </source>
</evidence>
<dbReference type="STRING" id="9646.ENSAMEP00000013847"/>